<dbReference type="InterPro" id="IPR023214">
    <property type="entry name" value="HAD_sf"/>
</dbReference>
<feature type="domain" description="Cation-transporting P-type ATPase C-terminal" evidence="8">
    <location>
        <begin position="257"/>
        <end position="364"/>
    </location>
</feature>
<comment type="caution">
    <text evidence="9">The sequence shown here is derived from an EMBL/GenBank/DDBJ whole genome shotgun (WGS) entry which is preliminary data.</text>
</comment>
<dbReference type="Pfam" id="PF00689">
    <property type="entry name" value="Cation_ATPase_C"/>
    <property type="match status" value="1"/>
</dbReference>
<feature type="transmembrane region" description="Helical" evidence="7">
    <location>
        <begin position="230"/>
        <end position="251"/>
    </location>
</feature>
<proteinExistence type="predicted"/>
<sequence>MNTSDVIDLAQDIINKVQHVIENYAGKSLRTIGIAYHDFEQWQIEEMIKKNSRDEISYKDLFDKLTLLSIVGIENPLRKGVREVVKMCVKAGIKVHMITGDNILTAKFNATQCGIYTDGEVMEAPEFHDHSAEQIDQILPKLQVLARSNPEDKRILVNRLRELGDIVAVTGDDKNDGPALKLSDVGFSMGIAGTEVTRVASSIILMDDNFSSIVKAIMWERNVNDAVKKFLQFQLTINIMVVLLTFISVSSDDQKPILTAVQLLWINLIMDTFAALVLVTDLSTLDLLDRKPESSNTPLISADMWKMIIGQNIFQLVITLFLLYAGKSILNYEEQVQLHTVIFNTFVFLQIFNEINYRRLYGKINVLKGGAA</sequence>
<dbReference type="Gene3D" id="3.40.1110.10">
    <property type="entry name" value="Calcium-transporting ATPase, cytoplasmic domain N"/>
    <property type="match status" value="1"/>
</dbReference>
<dbReference type="GO" id="GO:0005886">
    <property type="term" value="C:plasma membrane"/>
    <property type="evidence" value="ECO:0007669"/>
    <property type="project" value="TreeGrafter"/>
</dbReference>
<keyword evidence="10" id="KW-1185">Reference proteome</keyword>
<feature type="transmembrane region" description="Helical" evidence="7">
    <location>
        <begin position="304"/>
        <end position="324"/>
    </location>
</feature>
<dbReference type="PRINTS" id="PR00119">
    <property type="entry name" value="CATATPASE"/>
</dbReference>
<dbReference type="InterPro" id="IPR023299">
    <property type="entry name" value="ATPase_P-typ_cyto_dom_N"/>
</dbReference>
<keyword evidence="2 7" id="KW-0812">Transmembrane</keyword>
<evidence type="ECO:0000256" key="2">
    <source>
        <dbReference type="ARBA" id="ARBA00022692"/>
    </source>
</evidence>
<dbReference type="Gene3D" id="3.40.50.1000">
    <property type="entry name" value="HAD superfamily/HAD-like"/>
    <property type="match status" value="1"/>
</dbReference>
<keyword evidence="4" id="KW-0460">Magnesium</keyword>
<keyword evidence="6 7" id="KW-0472">Membrane</keyword>
<dbReference type="SUPFAM" id="SSF56784">
    <property type="entry name" value="HAD-like"/>
    <property type="match status" value="1"/>
</dbReference>
<dbReference type="GO" id="GO:0005524">
    <property type="term" value="F:ATP binding"/>
    <property type="evidence" value="ECO:0007669"/>
    <property type="project" value="InterPro"/>
</dbReference>
<name>A0A397SEA0_9GLOM</name>
<evidence type="ECO:0000256" key="4">
    <source>
        <dbReference type="ARBA" id="ARBA00022842"/>
    </source>
</evidence>
<organism evidence="9 10">
    <name type="scientific">Glomus cerebriforme</name>
    <dbReference type="NCBI Taxonomy" id="658196"/>
    <lineage>
        <taxon>Eukaryota</taxon>
        <taxon>Fungi</taxon>
        <taxon>Fungi incertae sedis</taxon>
        <taxon>Mucoromycota</taxon>
        <taxon>Glomeromycotina</taxon>
        <taxon>Glomeromycetes</taxon>
        <taxon>Glomerales</taxon>
        <taxon>Glomeraceae</taxon>
        <taxon>Glomus</taxon>
    </lineage>
</organism>
<keyword evidence="5 7" id="KW-1133">Transmembrane helix</keyword>
<dbReference type="Gene3D" id="1.20.1110.10">
    <property type="entry name" value="Calcium-transporting ATPase, transmembrane domain"/>
    <property type="match status" value="1"/>
</dbReference>
<dbReference type="NCBIfam" id="TIGR01494">
    <property type="entry name" value="ATPase_P-type"/>
    <property type="match status" value="1"/>
</dbReference>
<evidence type="ECO:0000256" key="3">
    <source>
        <dbReference type="ARBA" id="ARBA00022723"/>
    </source>
</evidence>
<keyword evidence="3" id="KW-0479">Metal-binding</keyword>
<dbReference type="PRINTS" id="PR00120">
    <property type="entry name" value="HATPASE"/>
</dbReference>
<accession>A0A397SEA0</accession>
<dbReference type="STRING" id="658196.A0A397SEA0"/>
<dbReference type="PANTHER" id="PTHR24093">
    <property type="entry name" value="CATION TRANSPORTING ATPASE"/>
    <property type="match status" value="1"/>
</dbReference>
<evidence type="ECO:0000313" key="9">
    <source>
        <dbReference type="EMBL" id="RIA81081.1"/>
    </source>
</evidence>
<dbReference type="EMBL" id="QKYT01000849">
    <property type="protein sequence ID" value="RIA81081.1"/>
    <property type="molecule type" value="Genomic_DNA"/>
</dbReference>
<evidence type="ECO:0000256" key="1">
    <source>
        <dbReference type="ARBA" id="ARBA00004127"/>
    </source>
</evidence>
<evidence type="ECO:0000256" key="6">
    <source>
        <dbReference type="ARBA" id="ARBA00023136"/>
    </source>
</evidence>
<dbReference type="InterPro" id="IPR001757">
    <property type="entry name" value="P_typ_ATPase"/>
</dbReference>
<dbReference type="OrthoDB" id="3352408at2759"/>
<protein>
    <submittedName>
        <fullName evidence="9">HAD-like domain-containing protein</fullName>
    </submittedName>
</protein>
<dbReference type="GO" id="GO:0016887">
    <property type="term" value="F:ATP hydrolysis activity"/>
    <property type="evidence" value="ECO:0007669"/>
    <property type="project" value="InterPro"/>
</dbReference>
<dbReference type="GO" id="GO:0005388">
    <property type="term" value="F:P-type calcium transporter activity"/>
    <property type="evidence" value="ECO:0007669"/>
    <property type="project" value="TreeGrafter"/>
</dbReference>
<dbReference type="GO" id="GO:0012505">
    <property type="term" value="C:endomembrane system"/>
    <property type="evidence" value="ECO:0007669"/>
    <property type="project" value="UniProtKB-SubCell"/>
</dbReference>
<feature type="transmembrane region" description="Helical" evidence="7">
    <location>
        <begin position="263"/>
        <end position="283"/>
    </location>
</feature>
<dbReference type="InterPro" id="IPR006068">
    <property type="entry name" value="ATPase_P-typ_cation-transptr_C"/>
</dbReference>
<dbReference type="SUPFAM" id="SSF81665">
    <property type="entry name" value="Calcium ATPase, transmembrane domain M"/>
    <property type="match status" value="1"/>
</dbReference>
<gene>
    <name evidence="9" type="ORF">C1645_701095</name>
</gene>
<dbReference type="AlphaFoldDB" id="A0A397SEA0"/>
<evidence type="ECO:0000313" key="10">
    <source>
        <dbReference type="Proteomes" id="UP000265703"/>
    </source>
</evidence>
<reference evidence="9 10" key="1">
    <citation type="submission" date="2018-06" db="EMBL/GenBank/DDBJ databases">
        <title>Comparative genomics reveals the genomic features of Rhizophagus irregularis, R. cerebriforme, R. diaphanum and Gigaspora rosea, and their symbiotic lifestyle signature.</title>
        <authorList>
            <person name="Morin E."/>
            <person name="San Clemente H."/>
            <person name="Chen E.C.H."/>
            <person name="De La Providencia I."/>
            <person name="Hainaut M."/>
            <person name="Kuo A."/>
            <person name="Kohler A."/>
            <person name="Murat C."/>
            <person name="Tang N."/>
            <person name="Roy S."/>
            <person name="Loubradou J."/>
            <person name="Henrissat B."/>
            <person name="Grigoriev I.V."/>
            <person name="Corradi N."/>
            <person name="Roux C."/>
            <person name="Martin F.M."/>
        </authorList>
    </citation>
    <scope>NUCLEOTIDE SEQUENCE [LARGE SCALE GENOMIC DNA]</scope>
    <source>
        <strain evidence="9 10">DAOM 227022</strain>
    </source>
</reference>
<dbReference type="InterPro" id="IPR023298">
    <property type="entry name" value="ATPase_P-typ_TM_dom_sf"/>
</dbReference>
<dbReference type="GO" id="GO:0006874">
    <property type="term" value="P:intracellular calcium ion homeostasis"/>
    <property type="evidence" value="ECO:0007669"/>
    <property type="project" value="TreeGrafter"/>
</dbReference>
<comment type="subcellular location">
    <subcellularLocation>
        <location evidence="1">Endomembrane system</location>
        <topology evidence="1">Multi-pass membrane protein</topology>
    </subcellularLocation>
</comment>
<evidence type="ECO:0000259" key="8">
    <source>
        <dbReference type="Pfam" id="PF00689"/>
    </source>
</evidence>
<evidence type="ECO:0000256" key="7">
    <source>
        <dbReference type="SAM" id="Phobius"/>
    </source>
</evidence>
<dbReference type="GO" id="GO:0046872">
    <property type="term" value="F:metal ion binding"/>
    <property type="evidence" value="ECO:0007669"/>
    <property type="project" value="UniProtKB-KW"/>
</dbReference>
<dbReference type="PANTHER" id="PTHR24093:SF369">
    <property type="entry name" value="CALCIUM-TRANSPORTING ATPASE"/>
    <property type="match status" value="1"/>
</dbReference>
<evidence type="ECO:0000256" key="5">
    <source>
        <dbReference type="ARBA" id="ARBA00022989"/>
    </source>
</evidence>
<dbReference type="Proteomes" id="UP000265703">
    <property type="component" value="Unassembled WGS sequence"/>
</dbReference>
<dbReference type="Pfam" id="PF13246">
    <property type="entry name" value="Cation_ATPase"/>
    <property type="match status" value="1"/>
</dbReference>
<dbReference type="InterPro" id="IPR036412">
    <property type="entry name" value="HAD-like_sf"/>
</dbReference>